<organism evidence="2 3">
    <name type="scientific">Ilex paraguariensis</name>
    <name type="common">yerba mate</name>
    <dbReference type="NCBI Taxonomy" id="185542"/>
    <lineage>
        <taxon>Eukaryota</taxon>
        <taxon>Viridiplantae</taxon>
        <taxon>Streptophyta</taxon>
        <taxon>Embryophyta</taxon>
        <taxon>Tracheophyta</taxon>
        <taxon>Spermatophyta</taxon>
        <taxon>Magnoliopsida</taxon>
        <taxon>eudicotyledons</taxon>
        <taxon>Gunneridae</taxon>
        <taxon>Pentapetalae</taxon>
        <taxon>asterids</taxon>
        <taxon>campanulids</taxon>
        <taxon>Aquifoliales</taxon>
        <taxon>Aquifoliaceae</taxon>
        <taxon>Ilex</taxon>
    </lineage>
</organism>
<accession>A0ABC8U4M4</accession>
<feature type="compositionally biased region" description="Polar residues" evidence="1">
    <location>
        <begin position="53"/>
        <end position="66"/>
    </location>
</feature>
<dbReference type="EMBL" id="CAUOFW020006791">
    <property type="protein sequence ID" value="CAK9176270.1"/>
    <property type="molecule type" value="Genomic_DNA"/>
</dbReference>
<feature type="region of interest" description="Disordered" evidence="1">
    <location>
        <begin position="40"/>
        <end position="74"/>
    </location>
</feature>
<evidence type="ECO:0000256" key="1">
    <source>
        <dbReference type="SAM" id="MobiDB-lite"/>
    </source>
</evidence>
<keyword evidence="3" id="KW-1185">Reference proteome</keyword>
<gene>
    <name evidence="2" type="ORF">ILEXP_LOCUS46110</name>
</gene>
<name>A0ABC8U4M4_9AQUA</name>
<dbReference type="Proteomes" id="UP001642360">
    <property type="component" value="Unassembled WGS sequence"/>
</dbReference>
<evidence type="ECO:0000313" key="3">
    <source>
        <dbReference type="Proteomes" id="UP001642360"/>
    </source>
</evidence>
<reference evidence="2 3" key="1">
    <citation type="submission" date="2024-02" db="EMBL/GenBank/DDBJ databases">
        <authorList>
            <person name="Vignale AGUSTIN F."/>
            <person name="Sosa J E."/>
            <person name="Modenutti C."/>
        </authorList>
    </citation>
    <scope>NUCLEOTIDE SEQUENCE [LARGE SCALE GENOMIC DNA]</scope>
</reference>
<sequence>MITRWLGFGIAVAPSCICGEGLEPSAPSVASPQPVCHPPAAAVSASPPHLQPHNGTPRQCSATVDSTGGGTALAPPALVGSEPGHRGFSATSTFGNGGVAAPFGFAHGIPAIPSGSLAPPRWW</sequence>
<comment type="caution">
    <text evidence="2">The sequence shown here is derived from an EMBL/GenBank/DDBJ whole genome shotgun (WGS) entry which is preliminary data.</text>
</comment>
<evidence type="ECO:0000313" key="2">
    <source>
        <dbReference type="EMBL" id="CAK9176270.1"/>
    </source>
</evidence>
<dbReference type="AlphaFoldDB" id="A0ABC8U4M4"/>
<proteinExistence type="predicted"/>
<protein>
    <submittedName>
        <fullName evidence="2">Uncharacterized protein</fullName>
    </submittedName>
</protein>